<dbReference type="Proteomes" id="UP000178912">
    <property type="component" value="Unassembled WGS sequence"/>
</dbReference>
<dbReference type="InterPro" id="IPR050740">
    <property type="entry name" value="Aldehyde_DH_Superfamily"/>
</dbReference>
<dbReference type="InterPro" id="IPR016161">
    <property type="entry name" value="Ald_DH/histidinol_DH"/>
</dbReference>
<accession>A0A1E1KFN3</accession>
<dbReference type="SUPFAM" id="SSF53720">
    <property type="entry name" value="ALDH-like"/>
    <property type="match status" value="1"/>
</dbReference>
<sequence>MATASTPNIVVPFILDGRDIQAKRTFEVTAPLTGSRLWLGSAATPADALLAIESCSRAFPAWAQTTPAFRRDIFLRAADIMEARAAELSEYMQHETGSQAFWAGGFNVPVAADILKDIAGRSTQLGGDAPLLSENGKMAMVLKEPYGVVLGIAPWNAPYILGVRACAAAIMAGNTVILKASELAPRCSWAIGSIFREAGLPPGVLNVIAHSTADAAEVTSTLIQHPAIKKINFTGSTRVGRIIAREAGEYLKPVLLELGGKASCIIMEDADLDEAAKLCIMGGFLHGGQICMSTERILVQASILEQFKSKLQAALTAFLGPETKHAVLVSKDGAAKYRDLISDALSKGATIVASAVAGEAETQVPSTHVGPVILQDISKEMKLYYTESFGPSATLSSLSDSEEAIRMANDTEYGLTAAIFGKDLSKMLNMAKRIESGAVHINGMTVHDEPGLPHGGVKDSGFGRFGADAGLQEFQTSKTITFKKNISDFLHHQCIQFFAFVHTPYQTLANFCDLKMWFCMGLRHIVERTLRSD</sequence>
<name>A0A1E1KFN3_9HELO</name>
<dbReference type="EMBL" id="FJUX01000028">
    <property type="protein sequence ID" value="CZS96855.1"/>
    <property type="molecule type" value="Genomic_DNA"/>
</dbReference>
<dbReference type="InterPro" id="IPR016163">
    <property type="entry name" value="Ald_DH_C"/>
</dbReference>
<proteinExistence type="inferred from homology"/>
<feature type="domain" description="Aldehyde dehydrogenase" evidence="4">
    <location>
        <begin position="23"/>
        <end position="480"/>
    </location>
</feature>
<evidence type="ECO:0000256" key="3">
    <source>
        <dbReference type="ARBA" id="ARBA00023002"/>
    </source>
</evidence>
<dbReference type="PANTHER" id="PTHR43353:SF6">
    <property type="entry name" value="CYTOPLASMIC ALDEHYDE DEHYDROGENASE (EUROFUNG)"/>
    <property type="match status" value="1"/>
</dbReference>
<evidence type="ECO:0000256" key="2">
    <source>
        <dbReference type="ARBA" id="ARBA00022857"/>
    </source>
</evidence>
<keyword evidence="2" id="KW-0521">NADP</keyword>
<evidence type="ECO:0000256" key="1">
    <source>
        <dbReference type="ARBA" id="ARBA00009986"/>
    </source>
</evidence>
<keyword evidence="6" id="KW-1185">Reference proteome</keyword>
<dbReference type="CDD" id="cd07105">
    <property type="entry name" value="ALDH_SaliADH"/>
    <property type="match status" value="1"/>
</dbReference>
<evidence type="ECO:0000313" key="5">
    <source>
        <dbReference type="EMBL" id="CZS96855.1"/>
    </source>
</evidence>
<dbReference type="Gene3D" id="3.40.309.10">
    <property type="entry name" value="Aldehyde Dehydrogenase, Chain A, domain 2"/>
    <property type="match status" value="1"/>
</dbReference>
<evidence type="ECO:0000313" key="6">
    <source>
        <dbReference type="Proteomes" id="UP000178912"/>
    </source>
</evidence>
<gene>
    <name evidence="5" type="ORF">RAG0_06026</name>
</gene>
<reference evidence="6" key="1">
    <citation type="submission" date="2016-03" db="EMBL/GenBank/DDBJ databases">
        <authorList>
            <person name="Guldener U."/>
        </authorList>
    </citation>
    <scope>NUCLEOTIDE SEQUENCE [LARGE SCALE GENOMIC DNA]</scope>
    <source>
        <strain evidence="6">04CH-RAC-A.6.1</strain>
    </source>
</reference>
<dbReference type="GO" id="GO:0004777">
    <property type="term" value="F:succinate-semialdehyde dehydrogenase (NAD+) activity"/>
    <property type="evidence" value="ECO:0007669"/>
    <property type="project" value="TreeGrafter"/>
</dbReference>
<dbReference type="OrthoDB" id="310895at2759"/>
<dbReference type="Gene3D" id="3.40.605.10">
    <property type="entry name" value="Aldehyde Dehydrogenase, Chain A, domain 1"/>
    <property type="match status" value="1"/>
</dbReference>
<organism evidence="5 6">
    <name type="scientific">Rhynchosporium agropyri</name>
    <dbReference type="NCBI Taxonomy" id="914238"/>
    <lineage>
        <taxon>Eukaryota</taxon>
        <taxon>Fungi</taxon>
        <taxon>Dikarya</taxon>
        <taxon>Ascomycota</taxon>
        <taxon>Pezizomycotina</taxon>
        <taxon>Leotiomycetes</taxon>
        <taxon>Helotiales</taxon>
        <taxon>Ploettnerulaceae</taxon>
        <taxon>Rhynchosporium</taxon>
    </lineage>
</organism>
<dbReference type="InterPro" id="IPR016162">
    <property type="entry name" value="Ald_DH_N"/>
</dbReference>
<protein>
    <submittedName>
        <fullName evidence="5">Related to aldehyde dehydrogenase</fullName>
    </submittedName>
</protein>
<dbReference type="InterPro" id="IPR015590">
    <property type="entry name" value="Aldehyde_DH_dom"/>
</dbReference>
<dbReference type="GO" id="GO:0009450">
    <property type="term" value="P:gamma-aminobutyric acid catabolic process"/>
    <property type="evidence" value="ECO:0007669"/>
    <property type="project" value="TreeGrafter"/>
</dbReference>
<dbReference type="FunFam" id="3.40.605.10:FF:000012">
    <property type="entry name" value="NAD-dependent succinate-semialdehyde dehydrogenase"/>
    <property type="match status" value="1"/>
</dbReference>
<comment type="similarity">
    <text evidence="1">Belongs to the aldehyde dehydrogenase family.</text>
</comment>
<keyword evidence="3" id="KW-0560">Oxidoreductase</keyword>
<evidence type="ECO:0000259" key="4">
    <source>
        <dbReference type="Pfam" id="PF00171"/>
    </source>
</evidence>
<dbReference type="AlphaFoldDB" id="A0A1E1KFN3"/>
<dbReference type="Pfam" id="PF00171">
    <property type="entry name" value="Aldedh"/>
    <property type="match status" value="1"/>
</dbReference>
<dbReference type="PANTHER" id="PTHR43353">
    <property type="entry name" value="SUCCINATE-SEMIALDEHYDE DEHYDROGENASE, MITOCHONDRIAL"/>
    <property type="match status" value="1"/>
</dbReference>